<dbReference type="PROSITE" id="PS50011">
    <property type="entry name" value="PROTEIN_KINASE_DOM"/>
    <property type="match status" value="1"/>
</dbReference>
<dbReference type="Proteomes" id="UP000759131">
    <property type="component" value="Unassembled WGS sequence"/>
</dbReference>
<dbReference type="PANTHER" id="PTHR24342:SF12">
    <property type="entry name" value="DEATH-ASSOCIATED PROTEIN KINASE RELATED"/>
    <property type="match status" value="1"/>
</dbReference>
<dbReference type="SMART" id="SM00220">
    <property type="entry name" value="S_TKc"/>
    <property type="match status" value="1"/>
</dbReference>
<evidence type="ECO:0000313" key="7">
    <source>
        <dbReference type="EMBL" id="CAD7648802.1"/>
    </source>
</evidence>
<keyword evidence="3" id="KW-0547">Nucleotide-binding</keyword>
<evidence type="ECO:0000259" key="6">
    <source>
        <dbReference type="PROSITE" id="PS50011"/>
    </source>
</evidence>
<feature type="non-terminal residue" evidence="7">
    <location>
        <position position="1"/>
    </location>
</feature>
<dbReference type="GO" id="GO:0004674">
    <property type="term" value="F:protein serine/threonine kinase activity"/>
    <property type="evidence" value="ECO:0007669"/>
    <property type="project" value="UniProtKB-KW"/>
</dbReference>
<keyword evidence="5" id="KW-0067">ATP-binding</keyword>
<evidence type="ECO:0000256" key="2">
    <source>
        <dbReference type="ARBA" id="ARBA00022679"/>
    </source>
</evidence>
<evidence type="ECO:0000256" key="5">
    <source>
        <dbReference type="ARBA" id="ARBA00022840"/>
    </source>
</evidence>
<evidence type="ECO:0000313" key="8">
    <source>
        <dbReference type="Proteomes" id="UP000759131"/>
    </source>
</evidence>
<keyword evidence="2" id="KW-0808">Transferase</keyword>
<dbReference type="InterPro" id="IPR000719">
    <property type="entry name" value="Prot_kinase_dom"/>
</dbReference>
<dbReference type="GO" id="GO:0005524">
    <property type="term" value="F:ATP binding"/>
    <property type="evidence" value="ECO:0007669"/>
    <property type="project" value="UniProtKB-KW"/>
</dbReference>
<organism evidence="7">
    <name type="scientific">Medioppia subpectinata</name>
    <dbReference type="NCBI Taxonomy" id="1979941"/>
    <lineage>
        <taxon>Eukaryota</taxon>
        <taxon>Metazoa</taxon>
        <taxon>Ecdysozoa</taxon>
        <taxon>Arthropoda</taxon>
        <taxon>Chelicerata</taxon>
        <taxon>Arachnida</taxon>
        <taxon>Acari</taxon>
        <taxon>Acariformes</taxon>
        <taxon>Sarcoptiformes</taxon>
        <taxon>Oribatida</taxon>
        <taxon>Brachypylina</taxon>
        <taxon>Oppioidea</taxon>
        <taxon>Oppiidae</taxon>
        <taxon>Medioppia</taxon>
    </lineage>
</organism>
<dbReference type="Gene3D" id="1.10.510.10">
    <property type="entry name" value="Transferase(Phosphotransferase) domain 1"/>
    <property type="match status" value="1"/>
</dbReference>
<evidence type="ECO:0000256" key="3">
    <source>
        <dbReference type="ARBA" id="ARBA00022741"/>
    </source>
</evidence>
<dbReference type="EMBL" id="OC899536">
    <property type="protein sequence ID" value="CAD7648802.1"/>
    <property type="molecule type" value="Genomic_DNA"/>
</dbReference>
<dbReference type="GO" id="GO:0035556">
    <property type="term" value="P:intracellular signal transduction"/>
    <property type="evidence" value="ECO:0007669"/>
    <property type="project" value="TreeGrafter"/>
</dbReference>
<dbReference type="EMBL" id="CAJPIZ010044961">
    <property type="protein sequence ID" value="CAG2122167.1"/>
    <property type="molecule type" value="Genomic_DNA"/>
</dbReference>
<gene>
    <name evidence="7" type="ORF">OSB1V03_LOCUS22113</name>
</gene>
<accession>A0A7R9LWT8</accession>
<dbReference type="AlphaFoldDB" id="A0A7R9LWT8"/>
<dbReference type="PANTHER" id="PTHR24342">
    <property type="entry name" value="SERINE/THREONINE-PROTEIN KINASE 17"/>
    <property type="match status" value="1"/>
</dbReference>
<evidence type="ECO:0000256" key="1">
    <source>
        <dbReference type="ARBA" id="ARBA00022527"/>
    </source>
</evidence>
<dbReference type="Pfam" id="PF00069">
    <property type="entry name" value="Pkinase"/>
    <property type="match status" value="1"/>
</dbReference>
<dbReference type="OrthoDB" id="74764at2759"/>
<dbReference type="GO" id="GO:0043065">
    <property type="term" value="P:positive regulation of apoptotic process"/>
    <property type="evidence" value="ECO:0007669"/>
    <property type="project" value="TreeGrafter"/>
</dbReference>
<feature type="domain" description="Protein kinase" evidence="6">
    <location>
        <begin position="1"/>
        <end position="190"/>
    </location>
</feature>
<reference evidence="7" key="1">
    <citation type="submission" date="2020-11" db="EMBL/GenBank/DDBJ databases">
        <authorList>
            <person name="Tran Van P."/>
        </authorList>
    </citation>
    <scope>NUCLEOTIDE SEQUENCE</scope>
</reference>
<protein>
    <recommendedName>
        <fullName evidence="6">Protein kinase domain-containing protein</fullName>
    </recommendedName>
</protein>
<name>A0A7R9LWT8_9ACAR</name>
<proteinExistence type="predicted"/>
<dbReference type="GO" id="GO:0005634">
    <property type="term" value="C:nucleus"/>
    <property type="evidence" value="ECO:0007669"/>
    <property type="project" value="TreeGrafter"/>
</dbReference>
<sequence length="190" mass="21244">QRAENYNAFWTRMSQYPNITANALYARLSKGSSICTDSISHTSTLRRVFPIIPIPQNILLTNPYPSGDVKLCDFGISRILTKGAELREIVGTPDYVGQCFITIAPEILQYEPISLATDMWSIGILTYVLLSGHSPFTGETKQETYCNITNGSLDFPSYLFADVSEEAKDFICKLLVRDPKYALNIDISID</sequence>
<keyword evidence="1" id="KW-0723">Serine/threonine-protein kinase</keyword>
<dbReference type="InterPro" id="IPR011009">
    <property type="entry name" value="Kinase-like_dom_sf"/>
</dbReference>
<evidence type="ECO:0000256" key="4">
    <source>
        <dbReference type="ARBA" id="ARBA00022777"/>
    </source>
</evidence>
<dbReference type="SUPFAM" id="SSF56112">
    <property type="entry name" value="Protein kinase-like (PK-like)"/>
    <property type="match status" value="1"/>
</dbReference>
<keyword evidence="4" id="KW-0418">Kinase</keyword>
<keyword evidence="8" id="KW-1185">Reference proteome</keyword>